<dbReference type="Pfam" id="PF00106">
    <property type="entry name" value="adh_short"/>
    <property type="match status" value="1"/>
</dbReference>
<dbReference type="InterPro" id="IPR051468">
    <property type="entry name" value="Fungal_SecMetab_SDRs"/>
</dbReference>
<dbReference type="CDD" id="cd05325">
    <property type="entry name" value="carb_red_sniffer_like_SDR_c"/>
    <property type="match status" value="1"/>
</dbReference>
<comment type="similarity">
    <text evidence="1">Belongs to the short-chain dehydrogenases/reductases (SDR) family.</text>
</comment>
<dbReference type="PANTHER" id="PTHR43544:SF20">
    <property type="entry name" value="C-FACTOR"/>
    <property type="match status" value="1"/>
</dbReference>
<protein>
    <submittedName>
        <fullName evidence="2">Uncharacterized protein</fullName>
    </submittedName>
</protein>
<dbReference type="AlphaFoldDB" id="A0AAQ6AIG2"/>
<name>A0AAQ6AIG2_AMPOC</name>
<evidence type="ECO:0000313" key="3">
    <source>
        <dbReference type="Proteomes" id="UP001501940"/>
    </source>
</evidence>
<dbReference type="PANTHER" id="PTHR43544">
    <property type="entry name" value="SHORT-CHAIN DEHYDROGENASE/REDUCTASE"/>
    <property type="match status" value="1"/>
</dbReference>
<dbReference type="PRINTS" id="PR00080">
    <property type="entry name" value="SDRFAMILY"/>
</dbReference>
<dbReference type="Gene3D" id="3.40.50.720">
    <property type="entry name" value="NAD(P)-binding Rossmann-like Domain"/>
    <property type="match status" value="1"/>
</dbReference>
<proteinExistence type="inferred from homology"/>
<dbReference type="SUPFAM" id="SSF51735">
    <property type="entry name" value="NAD(P)-binding Rossmann-fold domains"/>
    <property type="match status" value="1"/>
</dbReference>
<accession>A0AAQ6AIG2</accession>
<reference evidence="2" key="2">
    <citation type="submission" date="2025-08" db="UniProtKB">
        <authorList>
            <consortium name="Ensembl"/>
        </authorList>
    </citation>
    <scope>IDENTIFICATION</scope>
</reference>
<evidence type="ECO:0000313" key="2">
    <source>
        <dbReference type="Ensembl" id="ENSAOCP00000076451.1"/>
    </source>
</evidence>
<organism evidence="2 3">
    <name type="scientific">Amphiprion ocellaris</name>
    <name type="common">Clown anemonefish</name>
    <dbReference type="NCBI Taxonomy" id="80972"/>
    <lineage>
        <taxon>Eukaryota</taxon>
        <taxon>Metazoa</taxon>
        <taxon>Chordata</taxon>
        <taxon>Craniata</taxon>
        <taxon>Vertebrata</taxon>
        <taxon>Euteleostomi</taxon>
        <taxon>Actinopterygii</taxon>
        <taxon>Neopterygii</taxon>
        <taxon>Teleostei</taxon>
        <taxon>Neoteleostei</taxon>
        <taxon>Acanthomorphata</taxon>
        <taxon>Ovalentaria</taxon>
        <taxon>Pomacentridae</taxon>
        <taxon>Amphiprion</taxon>
    </lineage>
</organism>
<dbReference type="PRINTS" id="PR00081">
    <property type="entry name" value="GDHRDH"/>
</dbReference>
<dbReference type="GeneTree" id="ENSGT00940000165046"/>
<dbReference type="Proteomes" id="UP001501940">
    <property type="component" value="Chromosome 3"/>
</dbReference>
<keyword evidence="3" id="KW-1185">Reference proteome</keyword>
<reference evidence="2" key="3">
    <citation type="submission" date="2025-09" db="UniProtKB">
        <authorList>
            <consortium name="Ensembl"/>
        </authorList>
    </citation>
    <scope>IDENTIFICATION</scope>
</reference>
<sequence length="262" mass="28482">MSSVLWKSVLVTGSSRGIGLQLVTELARSCNRPGIIIATARDPTTSTDLQELSKTYPGVHIVKLDVDSQQSISSALEEVQSIVGNKGLNCLINNAAIGFSMDLNTVTPEAMMKTFQTNSVSPLFVSKTFLPLLQTAAAQSSGMGIHRAAVINISSILGSVEWTWGESANFKSYAYRTSKAALNMLTRCLAVDLGSDGILCMSLHPGWVKTDMGGPHEKLSGVLLWICCSVWRGQRNSSWNRSEETKTWPLPCPRTSRGWMEI</sequence>
<evidence type="ECO:0000256" key="1">
    <source>
        <dbReference type="RuleBase" id="RU000363"/>
    </source>
</evidence>
<reference evidence="2 3" key="1">
    <citation type="submission" date="2022-01" db="EMBL/GenBank/DDBJ databases">
        <title>A chromosome-scale genome assembly of the false clownfish, Amphiprion ocellaris.</title>
        <authorList>
            <person name="Ryu T."/>
        </authorList>
    </citation>
    <scope>NUCLEOTIDE SEQUENCE [LARGE SCALE GENOMIC DNA]</scope>
</reference>
<dbReference type="InterPro" id="IPR002347">
    <property type="entry name" value="SDR_fam"/>
</dbReference>
<dbReference type="GO" id="GO:0005737">
    <property type="term" value="C:cytoplasm"/>
    <property type="evidence" value="ECO:0007669"/>
    <property type="project" value="TreeGrafter"/>
</dbReference>
<dbReference type="Ensembl" id="ENSAOCT00000063226.1">
    <property type="protein sequence ID" value="ENSAOCP00000076451.1"/>
    <property type="gene ID" value="ENSAOCG00000005874.2"/>
</dbReference>
<dbReference type="GO" id="GO:0016491">
    <property type="term" value="F:oxidoreductase activity"/>
    <property type="evidence" value="ECO:0007669"/>
    <property type="project" value="TreeGrafter"/>
</dbReference>
<dbReference type="InterPro" id="IPR036291">
    <property type="entry name" value="NAD(P)-bd_dom_sf"/>
</dbReference>